<proteinExistence type="predicted"/>
<dbReference type="AlphaFoldDB" id="A0A1Z4KJJ4"/>
<dbReference type="PROSITE" id="PS51085">
    <property type="entry name" value="2FE2S_FER_2"/>
    <property type="match status" value="1"/>
</dbReference>
<evidence type="ECO:0000259" key="1">
    <source>
        <dbReference type="PROSITE" id="PS51085"/>
    </source>
</evidence>
<evidence type="ECO:0000313" key="3">
    <source>
        <dbReference type="Proteomes" id="UP000217507"/>
    </source>
</evidence>
<dbReference type="EMBL" id="AP018216">
    <property type="protein sequence ID" value="BAY69148.1"/>
    <property type="molecule type" value="Genomic_DNA"/>
</dbReference>
<dbReference type="Gene3D" id="3.10.20.30">
    <property type="match status" value="1"/>
</dbReference>
<dbReference type="SUPFAM" id="SSF54292">
    <property type="entry name" value="2Fe-2S ferredoxin-like"/>
    <property type="match status" value="1"/>
</dbReference>
<name>A0A1Z4KJJ4_ANAVA</name>
<evidence type="ECO:0000313" key="2">
    <source>
        <dbReference type="EMBL" id="BAY69148.1"/>
    </source>
</evidence>
<dbReference type="Pfam" id="PF00111">
    <property type="entry name" value="Fer2"/>
    <property type="match status" value="1"/>
</dbReference>
<organism evidence="2 3">
    <name type="scientific">Trichormus variabilis NIES-23</name>
    <dbReference type="NCBI Taxonomy" id="1973479"/>
    <lineage>
        <taxon>Bacteria</taxon>
        <taxon>Bacillati</taxon>
        <taxon>Cyanobacteriota</taxon>
        <taxon>Cyanophyceae</taxon>
        <taxon>Nostocales</taxon>
        <taxon>Nostocaceae</taxon>
        <taxon>Trichormus</taxon>
    </lineage>
</organism>
<reference evidence="2 3" key="1">
    <citation type="submission" date="2017-06" db="EMBL/GenBank/DDBJ databases">
        <title>Genome sequencing of cyanobaciteial culture collection at National Institute for Environmental Studies (NIES).</title>
        <authorList>
            <person name="Hirose Y."/>
            <person name="Shimura Y."/>
            <person name="Fujisawa T."/>
            <person name="Nakamura Y."/>
            <person name="Kawachi M."/>
        </authorList>
    </citation>
    <scope>NUCLEOTIDE SEQUENCE [LARGE SCALE GENOMIC DNA]</scope>
    <source>
        <strain evidence="2 3">NIES-23</strain>
    </source>
</reference>
<dbReference type="CDD" id="cd00207">
    <property type="entry name" value="fer2"/>
    <property type="match status" value="1"/>
</dbReference>
<gene>
    <name evidence="2" type="ORF">NIES23_19400</name>
</gene>
<accession>A0A1Z4KJJ4</accession>
<dbReference type="Proteomes" id="UP000217507">
    <property type="component" value="Chromosome"/>
</dbReference>
<dbReference type="InterPro" id="IPR036010">
    <property type="entry name" value="2Fe-2S_ferredoxin-like_sf"/>
</dbReference>
<dbReference type="InterPro" id="IPR001041">
    <property type="entry name" value="2Fe-2S_ferredoxin-type"/>
</dbReference>
<protein>
    <submittedName>
        <fullName evidence="2">Putative hydrogenase component</fullName>
    </submittedName>
</protein>
<dbReference type="GO" id="GO:0051536">
    <property type="term" value="F:iron-sulfur cluster binding"/>
    <property type="evidence" value="ECO:0007669"/>
    <property type="project" value="InterPro"/>
</dbReference>
<sequence length="112" mass="12212">MPKVLAQGKTIECDRGENLRKVLLKSGIDLYNSGAKVINCRGIGSCGTCAVQVEGEVSVANWRDQARRSLPPHSPTKDLRLACQTQVLGDVKITKFDGFWGQGSQLVWQPEG</sequence>
<dbReference type="InterPro" id="IPR012675">
    <property type="entry name" value="Beta-grasp_dom_sf"/>
</dbReference>
<feature type="domain" description="2Fe-2S ferredoxin-type" evidence="1">
    <location>
        <begin position="1"/>
        <end position="99"/>
    </location>
</feature>